<dbReference type="SUPFAM" id="SSF51735">
    <property type="entry name" value="NAD(P)-binding Rossmann-fold domains"/>
    <property type="match status" value="1"/>
</dbReference>
<keyword evidence="6" id="KW-0694">RNA-binding</keyword>
<keyword evidence="5" id="KW-0521">NADP</keyword>
<evidence type="ECO:0000313" key="10">
    <source>
        <dbReference type="Proteomes" id="UP001165289"/>
    </source>
</evidence>
<name>A0AAV7K9P7_9METZ</name>
<evidence type="ECO:0000259" key="8">
    <source>
        <dbReference type="SMART" id="SM00829"/>
    </source>
</evidence>
<dbReference type="GO" id="GO:0008270">
    <property type="term" value="F:zinc ion binding"/>
    <property type="evidence" value="ECO:0007669"/>
    <property type="project" value="InterPro"/>
</dbReference>
<comment type="caution">
    <text evidence="9">The sequence shown here is derived from an EMBL/GenBank/DDBJ whole genome shotgun (WGS) entry which is preliminary data.</text>
</comment>
<keyword evidence="4" id="KW-0963">Cytoplasm</keyword>
<dbReference type="InterPro" id="IPR002364">
    <property type="entry name" value="Quin_OxRdtase/zeta-crystal_CS"/>
</dbReference>
<dbReference type="InterPro" id="IPR036291">
    <property type="entry name" value="NAD(P)-bd_dom_sf"/>
</dbReference>
<feature type="domain" description="Enoyl reductase (ER)" evidence="8">
    <location>
        <begin position="10"/>
        <end position="323"/>
    </location>
</feature>
<keyword evidence="10" id="KW-1185">Reference proteome</keyword>
<proteinExistence type="inferred from homology"/>
<dbReference type="PANTHER" id="PTHR44154:SF1">
    <property type="entry name" value="QUINONE OXIDOREDUCTASE"/>
    <property type="match status" value="1"/>
</dbReference>
<evidence type="ECO:0000313" key="9">
    <source>
        <dbReference type="EMBL" id="KAI6657415.1"/>
    </source>
</evidence>
<reference evidence="9 10" key="1">
    <citation type="journal article" date="2023" name="BMC Biol.">
        <title>The compact genome of the sponge Oopsacas minuta (Hexactinellida) is lacking key metazoan core genes.</title>
        <authorList>
            <person name="Santini S."/>
            <person name="Schenkelaars Q."/>
            <person name="Jourda C."/>
            <person name="Duchesne M."/>
            <person name="Belahbib H."/>
            <person name="Rocher C."/>
            <person name="Selva M."/>
            <person name="Riesgo A."/>
            <person name="Vervoort M."/>
            <person name="Leys S.P."/>
            <person name="Kodjabachian L."/>
            <person name="Le Bivic A."/>
            <person name="Borchiellini C."/>
            <person name="Claverie J.M."/>
            <person name="Renard E."/>
        </authorList>
    </citation>
    <scope>NUCLEOTIDE SEQUENCE [LARGE SCALE GENOMIC DNA]</scope>
    <source>
        <strain evidence="9">SPO-2</strain>
    </source>
</reference>
<dbReference type="InterPro" id="IPR011032">
    <property type="entry name" value="GroES-like_sf"/>
</dbReference>
<dbReference type="EMBL" id="JAKMXF010000111">
    <property type="protein sequence ID" value="KAI6657415.1"/>
    <property type="molecule type" value="Genomic_DNA"/>
</dbReference>
<sequence length="325" mass="34248">MKAIRIDSFGGPEVLKLQGSLPVPEIGTRQVLINVHSVSINPVDTYIRSGQYARLPTLPYTPGNDCSGVIEHVGAEVNKFKPGDRVYSLRTITGSYSTHAVCDVEYVNNLPDCLPFNEGACLGTTYYTAYRALILVGKAKPGQLVLVHGASGGVGTACLQLCKQMGIRAVGTAGTPDGEKAALTSGADTVVNHRQDKYVDTLKELSSANGGFDIILENAAHVNLATDLDLVANKGVVIVVGSKGMNSIEMVPRKLMAKECSVTGILFWNISPDELVQSHAAILAGVKIGVLKPVISNLFELGEAGKAHEQLMSGKGAAGQIVLVP</sequence>
<accession>A0AAV7K9P7</accession>
<dbReference type="FunFam" id="3.40.50.720:FF:000244">
    <property type="entry name" value="quinone oxidoreductase"/>
    <property type="match status" value="1"/>
</dbReference>
<organism evidence="9 10">
    <name type="scientific">Oopsacas minuta</name>
    <dbReference type="NCBI Taxonomy" id="111878"/>
    <lineage>
        <taxon>Eukaryota</taxon>
        <taxon>Metazoa</taxon>
        <taxon>Porifera</taxon>
        <taxon>Hexactinellida</taxon>
        <taxon>Hexasterophora</taxon>
        <taxon>Lyssacinosida</taxon>
        <taxon>Leucopsacidae</taxon>
        <taxon>Oopsacas</taxon>
    </lineage>
</organism>
<gene>
    <name evidence="9" type="ORF">LOD99_163</name>
</gene>
<protein>
    <submittedName>
        <fullName evidence="9">Quinone oxidoreductase</fullName>
    </submittedName>
</protein>
<evidence type="ECO:0000256" key="5">
    <source>
        <dbReference type="ARBA" id="ARBA00022857"/>
    </source>
</evidence>
<dbReference type="Pfam" id="PF08240">
    <property type="entry name" value="ADH_N"/>
    <property type="match status" value="1"/>
</dbReference>
<evidence type="ECO:0000256" key="2">
    <source>
        <dbReference type="ARBA" id="ARBA00010371"/>
    </source>
</evidence>
<evidence type="ECO:0000256" key="4">
    <source>
        <dbReference type="ARBA" id="ARBA00022490"/>
    </source>
</evidence>
<dbReference type="Pfam" id="PF00107">
    <property type="entry name" value="ADH_zinc_N"/>
    <property type="match status" value="1"/>
</dbReference>
<comment type="similarity">
    <text evidence="2">Belongs to the zinc-containing alcohol dehydrogenase family. Quinone oxidoreductase subfamily.</text>
</comment>
<dbReference type="CDD" id="cd08253">
    <property type="entry name" value="zeta_crystallin"/>
    <property type="match status" value="1"/>
</dbReference>
<dbReference type="PROSITE" id="PS01162">
    <property type="entry name" value="QOR_ZETA_CRYSTAL"/>
    <property type="match status" value="1"/>
</dbReference>
<evidence type="ECO:0000256" key="7">
    <source>
        <dbReference type="ARBA" id="ARBA00022990"/>
    </source>
</evidence>
<dbReference type="SUPFAM" id="SSF50129">
    <property type="entry name" value="GroES-like"/>
    <property type="match status" value="1"/>
</dbReference>
<dbReference type="InterPro" id="IPR013149">
    <property type="entry name" value="ADH-like_C"/>
</dbReference>
<dbReference type="AlphaFoldDB" id="A0AAV7K9P7"/>
<evidence type="ECO:0000256" key="6">
    <source>
        <dbReference type="ARBA" id="ARBA00022884"/>
    </source>
</evidence>
<keyword evidence="7" id="KW-0007">Acetylation</keyword>
<dbReference type="Gene3D" id="3.90.180.10">
    <property type="entry name" value="Medium-chain alcohol dehydrogenases, catalytic domain"/>
    <property type="match status" value="1"/>
</dbReference>
<evidence type="ECO:0000256" key="3">
    <source>
        <dbReference type="ARBA" id="ARBA00011881"/>
    </source>
</evidence>
<dbReference type="GO" id="GO:0070402">
    <property type="term" value="F:NADPH binding"/>
    <property type="evidence" value="ECO:0007669"/>
    <property type="project" value="TreeGrafter"/>
</dbReference>
<comment type="subcellular location">
    <subcellularLocation>
        <location evidence="1">Cytoplasm</location>
    </subcellularLocation>
</comment>
<dbReference type="InterPro" id="IPR020843">
    <property type="entry name" value="ER"/>
</dbReference>
<dbReference type="Gene3D" id="3.40.50.720">
    <property type="entry name" value="NAD(P)-binding Rossmann-like Domain"/>
    <property type="match status" value="1"/>
</dbReference>
<dbReference type="InterPro" id="IPR051603">
    <property type="entry name" value="Zinc-ADH_QOR/CCCR"/>
</dbReference>
<comment type="subunit">
    <text evidence="3">Homotetramer.</text>
</comment>
<evidence type="ECO:0000256" key="1">
    <source>
        <dbReference type="ARBA" id="ARBA00004496"/>
    </source>
</evidence>
<dbReference type="GO" id="GO:0003960">
    <property type="term" value="F:quinone reductase (NADPH) activity"/>
    <property type="evidence" value="ECO:0007669"/>
    <property type="project" value="TreeGrafter"/>
</dbReference>
<dbReference type="InterPro" id="IPR013154">
    <property type="entry name" value="ADH-like_N"/>
</dbReference>
<dbReference type="GO" id="GO:0003730">
    <property type="term" value="F:mRNA 3'-UTR binding"/>
    <property type="evidence" value="ECO:0007669"/>
    <property type="project" value="TreeGrafter"/>
</dbReference>
<dbReference type="PANTHER" id="PTHR44154">
    <property type="entry name" value="QUINONE OXIDOREDUCTASE"/>
    <property type="match status" value="1"/>
</dbReference>
<dbReference type="SMART" id="SM00829">
    <property type="entry name" value="PKS_ER"/>
    <property type="match status" value="1"/>
</dbReference>
<dbReference type="GO" id="GO:0005829">
    <property type="term" value="C:cytosol"/>
    <property type="evidence" value="ECO:0007669"/>
    <property type="project" value="TreeGrafter"/>
</dbReference>
<dbReference type="Proteomes" id="UP001165289">
    <property type="component" value="Unassembled WGS sequence"/>
</dbReference>